<feature type="transmembrane region" description="Helical" evidence="1">
    <location>
        <begin position="64"/>
        <end position="83"/>
    </location>
</feature>
<feature type="transmembrane region" description="Helical" evidence="1">
    <location>
        <begin position="37"/>
        <end position="57"/>
    </location>
</feature>
<keyword evidence="1" id="KW-0472">Membrane</keyword>
<keyword evidence="1" id="KW-0812">Transmembrane</keyword>
<gene>
    <name evidence="2" type="ORF">FDA94_08875</name>
</gene>
<feature type="transmembrane region" description="Helical" evidence="1">
    <location>
        <begin position="7"/>
        <end position="31"/>
    </location>
</feature>
<organism evidence="2 3">
    <name type="scientific">Herbidospora galbida</name>
    <dbReference type="NCBI Taxonomy" id="2575442"/>
    <lineage>
        <taxon>Bacteria</taxon>
        <taxon>Bacillati</taxon>
        <taxon>Actinomycetota</taxon>
        <taxon>Actinomycetes</taxon>
        <taxon>Streptosporangiales</taxon>
        <taxon>Streptosporangiaceae</taxon>
        <taxon>Herbidospora</taxon>
    </lineage>
</organism>
<keyword evidence="1" id="KW-1133">Transmembrane helix</keyword>
<comment type="caution">
    <text evidence="2">The sequence shown here is derived from an EMBL/GenBank/DDBJ whole genome shotgun (WGS) entry which is preliminary data.</text>
</comment>
<protein>
    <submittedName>
        <fullName evidence="2">Uncharacterized protein</fullName>
    </submittedName>
</protein>
<evidence type="ECO:0000256" key="1">
    <source>
        <dbReference type="SAM" id="Phobius"/>
    </source>
</evidence>
<dbReference type="EMBL" id="SZQA01000006">
    <property type="protein sequence ID" value="TKK89495.1"/>
    <property type="molecule type" value="Genomic_DNA"/>
</dbReference>
<evidence type="ECO:0000313" key="2">
    <source>
        <dbReference type="EMBL" id="TKK89495.1"/>
    </source>
</evidence>
<dbReference type="Proteomes" id="UP000308705">
    <property type="component" value="Unassembled WGS sequence"/>
</dbReference>
<accession>A0A4U3MJD0</accession>
<keyword evidence="3" id="KW-1185">Reference proteome</keyword>
<proteinExistence type="predicted"/>
<dbReference type="AlphaFoldDB" id="A0A4U3MJD0"/>
<name>A0A4U3MJD0_9ACTN</name>
<sequence length="216" mass="22525">MVIVKRLAGGAAAGSLVCIVVLLVALAPFWLPLPLPTLFLTVALAVPAGVIVAGLLLRAFQVRPAWPAALLGCALSLAGIYLVRQSEYASNLLVAAVVVAAYGVAAAVTTPGLWGRATWRRSETGVPFLAPDVEGYRLAVMEVGPGVVRYRLLPSTGFAPEAMIEVTIRPVSFGGLEGRIVERLDATVAITAGPDVPETVVEVVASTLAHRPHLFS</sequence>
<feature type="transmembrane region" description="Helical" evidence="1">
    <location>
        <begin position="89"/>
        <end position="114"/>
    </location>
</feature>
<evidence type="ECO:0000313" key="3">
    <source>
        <dbReference type="Proteomes" id="UP000308705"/>
    </source>
</evidence>
<reference evidence="2 3" key="1">
    <citation type="submission" date="2019-04" db="EMBL/GenBank/DDBJ databases">
        <title>Herbidospora sp. NEAU-GS14.nov., a novel actinomycete isolated from soil.</title>
        <authorList>
            <person name="Han L."/>
        </authorList>
    </citation>
    <scope>NUCLEOTIDE SEQUENCE [LARGE SCALE GENOMIC DNA]</scope>
    <source>
        <strain evidence="2 3">NEAU-GS14</strain>
    </source>
</reference>